<organism evidence="5 6">
    <name type="scientific">Xanthomonas boreopolis</name>
    <dbReference type="NCBI Taxonomy" id="86183"/>
    <lineage>
        <taxon>Bacteria</taxon>
        <taxon>Pseudomonadati</taxon>
        <taxon>Pseudomonadota</taxon>
        <taxon>Gammaproteobacteria</taxon>
        <taxon>Lysobacterales</taxon>
        <taxon>Lysobacteraceae</taxon>
        <taxon>Xanthomonas</taxon>
    </lineage>
</organism>
<dbReference type="InterPro" id="IPR036390">
    <property type="entry name" value="WH_DNA-bd_sf"/>
</dbReference>
<evidence type="ECO:0000313" key="6">
    <source>
        <dbReference type="Proteomes" id="UP000623958"/>
    </source>
</evidence>
<sequence length="209" mass="23801">MNAIHSKSALLYGQIRRALQSGRYLPGQRIDPAMLAAEFKTSPTPVRFALYRLVGEGQVADHGRSGLHVPLPTEIALRDLYDWMQRLMLMACDLGFAAAGWATGKAEPASADDDLVKHTWQLFDAIVRATGHRSLHHAVRQANDRLAPIRRAKRGLIDHACEELSELQRHWQERNIPALRVALRDYHERRKERVPCIVARLNESRDRLH</sequence>
<feature type="domain" description="HTH gntR-type" evidence="4">
    <location>
        <begin position="5"/>
        <end position="72"/>
    </location>
</feature>
<dbReference type="PANTHER" id="PTHR43537:SF24">
    <property type="entry name" value="GLUCONATE OPERON TRANSCRIPTIONAL REPRESSOR"/>
    <property type="match status" value="1"/>
</dbReference>
<keyword evidence="1" id="KW-0805">Transcription regulation</keyword>
<evidence type="ECO:0000256" key="2">
    <source>
        <dbReference type="ARBA" id="ARBA00023125"/>
    </source>
</evidence>
<keyword evidence="3" id="KW-0804">Transcription</keyword>
<dbReference type="InterPro" id="IPR036388">
    <property type="entry name" value="WH-like_DNA-bd_sf"/>
</dbReference>
<proteinExistence type="predicted"/>
<keyword evidence="6" id="KW-1185">Reference proteome</keyword>
<dbReference type="PROSITE" id="PS50949">
    <property type="entry name" value="HTH_GNTR"/>
    <property type="match status" value="1"/>
</dbReference>
<evidence type="ECO:0000256" key="1">
    <source>
        <dbReference type="ARBA" id="ARBA00023015"/>
    </source>
</evidence>
<gene>
    <name evidence="5" type="ORF">GCM10009090_15370</name>
</gene>
<dbReference type="SUPFAM" id="SSF46785">
    <property type="entry name" value="Winged helix' DNA-binding domain"/>
    <property type="match status" value="1"/>
</dbReference>
<evidence type="ECO:0000259" key="4">
    <source>
        <dbReference type="PROSITE" id="PS50949"/>
    </source>
</evidence>
<dbReference type="PANTHER" id="PTHR43537">
    <property type="entry name" value="TRANSCRIPTIONAL REGULATOR, GNTR FAMILY"/>
    <property type="match status" value="1"/>
</dbReference>
<reference evidence="5" key="1">
    <citation type="journal article" date="2014" name="Int. J. Syst. Evol. Microbiol.">
        <title>Complete genome sequence of Corynebacterium casei LMG S-19264T (=DSM 44701T), isolated from a smear-ripened cheese.</title>
        <authorList>
            <consortium name="US DOE Joint Genome Institute (JGI-PGF)"/>
            <person name="Walter F."/>
            <person name="Albersmeier A."/>
            <person name="Kalinowski J."/>
            <person name="Ruckert C."/>
        </authorList>
    </citation>
    <scope>NUCLEOTIDE SEQUENCE</scope>
    <source>
        <strain evidence="5">JCM 13306</strain>
    </source>
</reference>
<dbReference type="Proteomes" id="UP000623958">
    <property type="component" value="Unassembled WGS sequence"/>
</dbReference>
<dbReference type="RefSeq" id="WP_434028999.1">
    <property type="nucleotide sequence ID" value="NZ_BNBA01000010.1"/>
</dbReference>
<dbReference type="GO" id="GO:0003677">
    <property type="term" value="F:DNA binding"/>
    <property type="evidence" value="ECO:0007669"/>
    <property type="project" value="UniProtKB-KW"/>
</dbReference>
<evidence type="ECO:0000313" key="5">
    <source>
        <dbReference type="EMBL" id="GHH52155.1"/>
    </source>
</evidence>
<dbReference type="SMART" id="SM00345">
    <property type="entry name" value="HTH_GNTR"/>
    <property type="match status" value="1"/>
</dbReference>
<reference evidence="5" key="2">
    <citation type="submission" date="2020-09" db="EMBL/GenBank/DDBJ databases">
        <authorList>
            <person name="Sun Q."/>
            <person name="Ohkuma M."/>
        </authorList>
    </citation>
    <scope>NUCLEOTIDE SEQUENCE</scope>
    <source>
        <strain evidence="5">JCM 13306</strain>
    </source>
</reference>
<evidence type="ECO:0000256" key="3">
    <source>
        <dbReference type="ARBA" id="ARBA00023163"/>
    </source>
</evidence>
<dbReference type="EMBL" id="BNBA01000010">
    <property type="protein sequence ID" value="GHH52155.1"/>
    <property type="molecule type" value="Genomic_DNA"/>
</dbReference>
<dbReference type="Gene3D" id="1.10.10.10">
    <property type="entry name" value="Winged helix-like DNA-binding domain superfamily/Winged helix DNA-binding domain"/>
    <property type="match status" value="1"/>
</dbReference>
<protein>
    <submittedName>
        <fullName evidence="5">GntR family transcriptional regulator</fullName>
    </submittedName>
</protein>
<dbReference type="Pfam" id="PF00392">
    <property type="entry name" value="GntR"/>
    <property type="match status" value="1"/>
</dbReference>
<dbReference type="GO" id="GO:0003700">
    <property type="term" value="F:DNA-binding transcription factor activity"/>
    <property type="evidence" value="ECO:0007669"/>
    <property type="project" value="InterPro"/>
</dbReference>
<accession>A0A919KI66</accession>
<dbReference type="InterPro" id="IPR000524">
    <property type="entry name" value="Tscrpt_reg_HTH_GntR"/>
</dbReference>
<keyword evidence="2" id="KW-0238">DNA-binding</keyword>
<comment type="caution">
    <text evidence="5">The sequence shown here is derived from an EMBL/GenBank/DDBJ whole genome shotgun (WGS) entry which is preliminary data.</text>
</comment>
<name>A0A919KI66_9XANT</name>
<dbReference type="AlphaFoldDB" id="A0A919KI66"/>